<feature type="domain" description="DAD" evidence="4">
    <location>
        <begin position="1092"/>
        <end position="1121"/>
    </location>
</feature>
<proteinExistence type="inferred from homology"/>
<dbReference type="PROSITE" id="PS51231">
    <property type="entry name" value="DAD"/>
    <property type="match status" value="1"/>
</dbReference>
<dbReference type="PANTHER" id="PTHR45857">
    <property type="entry name" value="FORMIN-LIKE PROTEIN"/>
    <property type="match status" value="1"/>
</dbReference>
<dbReference type="OrthoDB" id="1668162at2759"/>
<name>A0A226EMD7_FOLCA</name>
<dbReference type="Pfam" id="PF06371">
    <property type="entry name" value="Drf_GBD"/>
    <property type="match status" value="2"/>
</dbReference>
<dbReference type="GO" id="GO:0051015">
    <property type="term" value="F:actin filament binding"/>
    <property type="evidence" value="ECO:0007669"/>
    <property type="project" value="TreeGrafter"/>
</dbReference>
<feature type="domain" description="GBD/FH3" evidence="5">
    <location>
        <begin position="102"/>
        <end position="550"/>
    </location>
</feature>
<keyword evidence="8" id="KW-1185">Reference proteome</keyword>
<feature type="coiled-coil region" evidence="2">
    <location>
        <begin position="928"/>
        <end position="986"/>
    </location>
</feature>
<dbReference type="GO" id="GO:0016477">
    <property type="term" value="P:cell migration"/>
    <property type="evidence" value="ECO:0007669"/>
    <property type="project" value="TreeGrafter"/>
</dbReference>
<feature type="compositionally biased region" description="Polar residues" evidence="3">
    <location>
        <begin position="252"/>
        <end position="263"/>
    </location>
</feature>
<dbReference type="OMA" id="MMPGFSP"/>
<dbReference type="PANTHER" id="PTHR45857:SF4">
    <property type="entry name" value="FORMIN-LIKE PROTEIN"/>
    <property type="match status" value="1"/>
</dbReference>
<feature type="compositionally biased region" description="Polar residues" evidence="3">
    <location>
        <begin position="271"/>
        <end position="290"/>
    </location>
</feature>
<feature type="compositionally biased region" description="Polar residues" evidence="3">
    <location>
        <begin position="1"/>
        <end position="17"/>
    </location>
</feature>
<feature type="compositionally biased region" description="Polar residues" evidence="3">
    <location>
        <begin position="47"/>
        <end position="65"/>
    </location>
</feature>
<dbReference type="Gene3D" id="1.25.10.10">
    <property type="entry name" value="Leucine-rich Repeat Variant"/>
    <property type="match status" value="2"/>
</dbReference>
<protein>
    <submittedName>
        <fullName evidence="7">Formin-like protein 3</fullName>
    </submittedName>
</protein>
<dbReference type="SUPFAM" id="SSF48371">
    <property type="entry name" value="ARM repeat"/>
    <property type="match status" value="1"/>
</dbReference>
<dbReference type="PROSITE" id="PS51444">
    <property type="entry name" value="FH2"/>
    <property type="match status" value="1"/>
</dbReference>
<feature type="domain" description="FH2" evidence="6">
    <location>
        <begin position="639"/>
        <end position="1043"/>
    </location>
</feature>
<feature type="region of interest" description="Disordered" evidence="3">
    <location>
        <begin position="1023"/>
        <end position="1050"/>
    </location>
</feature>
<feature type="region of interest" description="Disordered" evidence="3">
    <location>
        <begin position="37"/>
        <end position="78"/>
    </location>
</feature>
<dbReference type="Proteomes" id="UP000198287">
    <property type="component" value="Unassembled WGS sequence"/>
</dbReference>
<dbReference type="Gene3D" id="1.20.58.2220">
    <property type="entry name" value="Formin, FH2 domain"/>
    <property type="match status" value="1"/>
</dbReference>
<feature type="region of interest" description="Disordered" evidence="3">
    <location>
        <begin position="1113"/>
        <end position="1134"/>
    </location>
</feature>
<evidence type="ECO:0000259" key="6">
    <source>
        <dbReference type="PROSITE" id="PS51444"/>
    </source>
</evidence>
<dbReference type="InterPro" id="IPR010473">
    <property type="entry name" value="GTPase-bd"/>
</dbReference>
<evidence type="ECO:0000256" key="1">
    <source>
        <dbReference type="ARBA" id="ARBA00023449"/>
    </source>
</evidence>
<dbReference type="Pfam" id="PF06367">
    <property type="entry name" value="Drf_FH3"/>
    <property type="match status" value="1"/>
</dbReference>
<dbReference type="SUPFAM" id="SSF101447">
    <property type="entry name" value="Formin homology 2 domain (FH2 domain)"/>
    <property type="match status" value="1"/>
</dbReference>
<organism evidence="7 8">
    <name type="scientific">Folsomia candida</name>
    <name type="common">Springtail</name>
    <dbReference type="NCBI Taxonomy" id="158441"/>
    <lineage>
        <taxon>Eukaryota</taxon>
        <taxon>Metazoa</taxon>
        <taxon>Ecdysozoa</taxon>
        <taxon>Arthropoda</taxon>
        <taxon>Hexapoda</taxon>
        <taxon>Collembola</taxon>
        <taxon>Entomobryomorpha</taxon>
        <taxon>Isotomoidea</taxon>
        <taxon>Isotomidae</taxon>
        <taxon>Proisotominae</taxon>
        <taxon>Folsomia</taxon>
    </lineage>
</organism>
<dbReference type="InterPro" id="IPR011989">
    <property type="entry name" value="ARM-like"/>
</dbReference>
<dbReference type="InterPro" id="IPR010472">
    <property type="entry name" value="FH3_dom"/>
</dbReference>
<dbReference type="EMBL" id="LNIX01000003">
    <property type="protein sequence ID" value="OXA58853.1"/>
    <property type="molecule type" value="Genomic_DNA"/>
</dbReference>
<dbReference type="SMART" id="SM00498">
    <property type="entry name" value="FH2"/>
    <property type="match status" value="1"/>
</dbReference>
<feature type="region of interest" description="Disordered" evidence="3">
    <location>
        <begin position="252"/>
        <end position="290"/>
    </location>
</feature>
<evidence type="ECO:0000256" key="3">
    <source>
        <dbReference type="SAM" id="MobiDB-lite"/>
    </source>
</evidence>
<dbReference type="InterPro" id="IPR014768">
    <property type="entry name" value="GBD/FH3_dom"/>
</dbReference>
<evidence type="ECO:0000313" key="7">
    <source>
        <dbReference type="EMBL" id="OXA58853.1"/>
    </source>
</evidence>
<dbReference type="InterPro" id="IPR043592">
    <property type="entry name" value="FMNL_animal"/>
</dbReference>
<dbReference type="Pfam" id="PF02181">
    <property type="entry name" value="FH2"/>
    <property type="match status" value="1"/>
</dbReference>
<comment type="similarity">
    <text evidence="1">Belongs to the formin homology family.</text>
</comment>
<dbReference type="GO" id="GO:0030866">
    <property type="term" value="P:cortical actin cytoskeleton organization"/>
    <property type="evidence" value="ECO:0007669"/>
    <property type="project" value="TreeGrafter"/>
</dbReference>
<dbReference type="PROSITE" id="PS51232">
    <property type="entry name" value="GBD_FH3"/>
    <property type="match status" value="1"/>
</dbReference>
<dbReference type="InterPro" id="IPR016024">
    <property type="entry name" value="ARM-type_fold"/>
</dbReference>
<evidence type="ECO:0000259" key="4">
    <source>
        <dbReference type="PROSITE" id="PS51231"/>
    </source>
</evidence>
<dbReference type="InterPro" id="IPR042201">
    <property type="entry name" value="FH2_Formin_sf"/>
</dbReference>
<dbReference type="GO" id="GO:0031267">
    <property type="term" value="F:small GTPase binding"/>
    <property type="evidence" value="ECO:0007669"/>
    <property type="project" value="InterPro"/>
</dbReference>
<comment type="caution">
    <text evidence="7">The sequence shown here is derived from an EMBL/GenBank/DDBJ whole genome shotgun (WGS) entry which is preliminary data.</text>
</comment>
<dbReference type="SMART" id="SM01139">
    <property type="entry name" value="Drf_FH3"/>
    <property type="match status" value="1"/>
</dbReference>
<sequence>MGSSLSTYRRGSVSGENPTALKFKESIRPTTGIGLVTDELLPKETNKPNPGFSTTRSDLQPTSGELHNGGQHSGVLNSDNFLRNQKNLVSMRSSKYSPKIQAPMPNPDELEKRFTKVLTSMDLPPDKAKLLKQYDDSRKWEIVRDQELVQVREPPRSYLKKIQTYLDPKASRSFKKRKALGESTSTQVLKDLEISLRTNNIEWVREFLNEENRGLDILCDYLNFRLVMMRQVFLDYNNFFVLNHEQKCQTLPPSEIESPTHSSGADYGPSSLANGSNASQSKSMDSPSINKRTSKHMMKLNMGDAKDDIHVCILCLRAIMNTKHGLNEVIMKQDSINAIALSLRHKSLRTKALVLELLAAVCLVQGGHQIILRAFDNFKDVCGEKSRFATLVDQFVNYESFYVEFMVACMQFINIVVHSVEDMNERVYLQYEFMQLGIDQYLEKLKNTQSEELRVQISAYLDNVFDVAALMDDSEMKNTALERVSDLEEENSQLKEIYQKLESDSMSRMIELEQKLHLAIEERDSLLSKHEAITEEVTTLRRVVTQKEEEKKIYLERLSRNMDAELKLKDESDSNDISTNPNVNTERLMKASVPAPPVPAPPPPPPPPFAPRGMPGPPPPPPMMGHPGGMNSANSNMTIKKALQPKCKLPTLNWTVLKPREVKGTVFNQLDDSKYYSVIDFDEFERTFQIGSAGSVGKNLDEADSEGTLNSYPSKRFKKPEAVSLLEHTRLRNLAISRRKLDLSIDTVVRAINALDLTTLKLEHVEIITRMIPNEVETKLYREYVNERKNPELLTEEDKFILQLSRVERISTKLAVMAYIANFNEVANTIQPQIHAVIMASRAIRTSEKFHQLLEIILAFGNYLNGAKRGPAYGFKIQSLECLMDTKSLDRRQSLLHYIAETITSRYPNLAGFVNDLQFVEKSSCVSLENVLSDLHDLEKGMELTKKESQFLMQKNEQNNVVKDFLSTAEDRLNKIKVECKTAVNDFGECVEFYGEERQQTDTNGFFSAIVKFLRAYKTADNENEQRRRLSMRNQSPPETMKITGKKQQDAVISELKRRQGTDGNKKPFEGQDGMYGSRCERKKNFYQTLEDGALEDILSDLKNEPYRRADALRRSQRRKVNERLSRNFDDFDV</sequence>
<reference evidence="7 8" key="1">
    <citation type="submission" date="2015-12" db="EMBL/GenBank/DDBJ databases">
        <title>The genome of Folsomia candida.</title>
        <authorList>
            <person name="Faddeeva A."/>
            <person name="Derks M.F."/>
            <person name="Anvar Y."/>
            <person name="Smit S."/>
            <person name="Van Straalen N."/>
            <person name="Roelofs D."/>
        </authorList>
    </citation>
    <scope>NUCLEOTIDE SEQUENCE [LARGE SCALE GENOMIC DNA]</scope>
    <source>
        <strain evidence="7 8">VU population</strain>
        <tissue evidence="7">Whole body</tissue>
    </source>
</reference>
<feature type="compositionally biased region" description="Pro residues" evidence="3">
    <location>
        <begin position="594"/>
        <end position="624"/>
    </location>
</feature>
<dbReference type="SMART" id="SM01140">
    <property type="entry name" value="Drf_GBD"/>
    <property type="match status" value="1"/>
</dbReference>
<dbReference type="InterPro" id="IPR015425">
    <property type="entry name" value="FH2_Formin"/>
</dbReference>
<evidence type="ECO:0000313" key="8">
    <source>
        <dbReference type="Proteomes" id="UP000198287"/>
    </source>
</evidence>
<gene>
    <name evidence="7" type="ORF">Fcan01_07811</name>
</gene>
<dbReference type="GO" id="GO:0005829">
    <property type="term" value="C:cytosol"/>
    <property type="evidence" value="ECO:0007669"/>
    <property type="project" value="TreeGrafter"/>
</dbReference>
<dbReference type="GO" id="GO:0008360">
    <property type="term" value="P:regulation of cell shape"/>
    <property type="evidence" value="ECO:0007669"/>
    <property type="project" value="TreeGrafter"/>
</dbReference>
<feature type="region of interest" description="Disordered" evidence="3">
    <location>
        <begin position="592"/>
        <end position="625"/>
    </location>
</feature>
<feature type="coiled-coil region" evidence="2">
    <location>
        <begin position="477"/>
        <end position="550"/>
    </location>
</feature>
<evidence type="ECO:0000256" key="2">
    <source>
        <dbReference type="SAM" id="Coils"/>
    </source>
</evidence>
<keyword evidence="2" id="KW-0175">Coiled coil</keyword>
<accession>A0A226EMD7</accession>
<dbReference type="STRING" id="158441.A0A226EMD7"/>
<evidence type="ECO:0000259" key="5">
    <source>
        <dbReference type="PROSITE" id="PS51232"/>
    </source>
</evidence>
<dbReference type="InterPro" id="IPR014767">
    <property type="entry name" value="DAD_dom"/>
</dbReference>
<dbReference type="AlphaFoldDB" id="A0A226EMD7"/>
<feature type="region of interest" description="Disordered" evidence="3">
    <location>
        <begin position="1"/>
        <end position="25"/>
    </location>
</feature>